<organism evidence="1 2">
    <name type="scientific">Racocetra persica</name>
    <dbReference type="NCBI Taxonomy" id="160502"/>
    <lineage>
        <taxon>Eukaryota</taxon>
        <taxon>Fungi</taxon>
        <taxon>Fungi incertae sedis</taxon>
        <taxon>Mucoromycota</taxon>
        <taxon>Glomeromycotina</taxon>
        <taxon>Glomeromycetes</taxon>
        <taxon>Diversisporales</taxon>
        <taxon>Gigasporaceae</taxon>
        <taxon>Racocetra</taxon>
    </lineage>
</organism>
<proteinExistence type="predicted"/>
<protein>
    <submittedName>
        <fullName evidence="1">16839_t:CDS:1</fullName>
    </submittedName>
</protein>
<gene>
    <name evidence="1" type="ORF">RPERSI_LOCUS36187</name>
</gene>
<comment type="caution">
    <text evidence="1">The sequence shown here is derived from an EMBL/GenBank/DDBJ whole genome shotgun (WGS) entry which is preliminary data.</text>
</comment>
<dbReference type="Proteomes" id="UP000789920">
    <property type="component" value="Unassembled WGS sequence"/>
</dbReference>
<sequence>LLQDLINNSFQSMINTTSFDLFTQSITNIHQLIKKLQYMQIHNLSNSLSLLLTLS</sequence>
<accession>A0ACA9SWT0</accession>
<evidence type="ECO:0000313" key="2">
    <source>
        <dbReference type="Proteomes" id="UP000789920"/>
    </source>
</evidence>
<keyword evidence="2" id="KW-1185">Reference proteome</keyword>
<feature type="non-terminal residue" evidence="1">
    <location>
        <position position="55"/>
    </location>
</feature>
<feature type="non-terminal residue" evidence="1">
    <location>
        <position position="1"/>
    </location>
</feature>
<evidence type="ECO:0000313" key="1">
    <source>
        <dbReference type="EMBL" id="CAG8850632.1"/>
    </source>
</evidence>
<reference evidence="1" key="1">
    <citation type="submission" date="2021-06" db="EMBL/GenBank/DDBJ databases">
        <authorList>
            <person name="Kallberg Y."/>
            <person name="Tangrot J."/>
            <person name="Rosling A."/>
        </authorList>
    </citation>
    <scope>NUCLEOTIDE SEQUENCE</scope>
    <source>
        <strain evidence="1">MA461A</strain>
    </source>
</reference>
<name>A0ACA9SWT0_9GLOM</name>
<dbReference type="EMBL" id="CAJVQC010171816">
    <property type="protein sequence ID" value="CAG8850632.1"/>
    <property type="molecule type" value="Genomic_DNA"/>
</dbReference>